<organism evidence="1 2">
    <name type="scientific">Natrialba swarupiae</name>
    <dbReference type="NCBI Taxonomy" id="2448032"/>
    <lineage>
        <taxon>Archaea</taxon>
        <taxon>Methanobacteriati</taxon>
        <taxon>Methanobacteriota</taxon>
        <taxon>Stenosarchaea group</taxon>
        <taxon>Halobacteria</taxon>
        <taxon>Halobacteriales</taxon>
        <taxon>Natrialbaceae</taxon>
        <taxon>Natrialba</taxon>
    </lineage>
</organism>
<gene>
    <name evidence="1" type="ORF">FYC77_07610</name>
</gene>
<evidence type="ECO:0000313" key="2">
    <source>
        <dbReference type="Proteomes" id="UP000324104"/>
    </source>
</evidence>
<dbReference type="Pfam" id="PF01546">
    <property type="entry name" value="Peptidase_M20"/>
    <property type="match status" value="1"/>
</dbReference>
<name>A0A5D5AP16_9EURY</name>
<proteinExistence type="predicted"/>
<dbReference type="EMBL" id="VTAW01000007">
    <property type="protein sequence ID" value="TYT62625.1"/>
    <property type="molecule type" value="Genomic_DNA"/>
</dbReference>
<dbReference type="PANTHER" id="PTHR43808">
    <property type="entry name" value="ACETYLORNITHINE DEACETYLASE"/>
    <property type="match status" value="1"/>
</dbReference>
<comment type="caution">
    <text evidence="1">The sequence shown here is derived from an EMBL/GenBank/DDBJ whole genome shotgun (WGS) entry which is preliminary data.</text>
</comment>
<accession>A0A5D5AP16</accession>
<dbReference type="InterPro" id="IPR050072">
    <property type="entry name" value="Peptidase_M20A"/>
</dbReference>
<dbReference type="AlphaFoldDB" id="A0A5D5AP16"/>
<keyword evidence="1" id="KW-0378">Hydrolase</keyword>
<sequence>MEPQQQIDDWIEDHREDLATFLLEFATVSSPRGYEREAAEYLSSWLQSNGIETRLQPVVGDRVNVVGKLPGSQNESASRVVFNGHLDTAYGNAEEDDRVLPDRLRSHTSAWRDEDDLFGVGVINDKGPMTAFLWAALAVEASNVSPAGDIYLTASAGEIGGTTTDESWDPRTVGSGIGTRRLVDGGITGDYAIVAETTDYAIARMECGVVWFEITITGSPTYQPRLAAYEPDTVMDEHPGALPAASKAVRVLEQWGSEYSNSETKEYDHGTMRPSAGVGAIESGNPNAPIVAPGTATLYLDVRLPPEAGPELVRDEIDRVLMSEGIDATVEPYLFRRGYIADDEAVSPLTTTLSDAHYDLFDETPPDPQPMITSMWRDINVFNEVGVPAVTCGPPRTTREFEGTTHPCMHLDDLVAGAKLYARAMVDLCCET</sequence>
<reference evidence="1 2" key="1">
    <citation type="submission" date="2019-08" db="EMBL/GenBank/DDBJ databases">
        <title>Archaea genome.</title>
        <authorList>
            <person name="Kajale S."/>
            <person name="Shouche Y."/>
            <person name="Deshpande N."/>
            <person name="Sharma A."/>
        </authorList>
    </citation>
    <scope>NUCLEOTIDE SEQUENCE [LARGE SCALE GENOMIC DNA]</scope>
    <source>
        <strain evidence="1 2">ESP3B_9</strain>
    </source>
</reference>
<evidence type="ECO:0000313" key="1">
    <source>
        <dbReference type="EMBL" id="TYT62625.1"/>
    </source>
</evidence>
<dbReference type="Gene3D" id="3.40.630.10">
    <property type="entry name" value="Zn peptidases"/>
    <property type="match status" value="2"/>
</dbReference>
<dbReference type="InterPro" id="IPR002933">
    <property type="entry name" value="Peptidase_M20"/>
</dbReference>
<dbReference type="Proteomes" id="UP000324104">
    <property type="component" value="Unassembled WGS sequence"/>
</dbReference>
<dbReference type="RefSeq" id="WP_149080912.1">
    <property type="nucleotide sequence ID" value="NZ_VTAW01000007.1"/>
</dbReference>
<dbReference type="SUPFAM" id="SSF53187">
    <property type="entry name" value="Zn-dependent exopeptidases"/>
    <property type="match status" value="1"/>
</dbReference>
<dbReference type="GO" id="GO:0016787">
    <property type="term" value="F:hydrolase activity"/>
    <property type="evidence" value="ECO:0007669"/>
    <property type="project" value="UniProtKB-KW"/>
</dbReference>
<protein>
    <submittedName>
        <fullName evidence="1">M20/M25/M40 family metallo-hydrolase</fullName>
    </submittedName>
</protein>
<keyword evidence="2" id="KW-1185">Reference proteome</keyword>